<accession>A0A6A6GWB2</accession>
<dbReference type="EMBL" id="ML991848">
    <property type="protein sequence ID" value="KAF2230084.1"/>
    <property type="molecule type" value="Genomic_DNA"/>
</dbReference>
<keyword evidence="3" id="KW-1185">Reference proteome</keyword>
<evidence type="ECO:0000313" key="3">
    <source>
        <dbReference type="Proteomes" id="UP000800092"/>
    </source>
</evidence>
<sequence>MRLLEQNNDGDLRVTEDLIQNIPPYAILSHTWGTEGEEVTFEDLVNNTGKNKAGYAKLRFCATQAANDNLQYFWVDTCSINKSSSNELTEAVNSMFRWYHEAVKCYVYLSDVSIDTNDQYDGLSRSTWKTAFRNSRWWTRGWTLQELISPISVEFFSMEGNRLGNKRSMEQQIHEITGIATQALRGSSLSDFTVDTRMSWAAKRTTTRKEDEAYCLLGIFNIHMPLIYGEGRDNAVLRLREEINKS</sequence>
<name>A0A6A6GWB2_VIRVR</name>
<dbReference type="Pfam" id="PF06985">
    <property type="entry name" value="HET"/>
    <property type="match status" value="1"/>
</dbReference>
<dbReference type="Proteomes" id="UP000800092">
    <property type="component" value="Unassembled WGS sequence"/>
</dbReference>
<feature type="domain" description="Heterokaryon incompatibility" evidence="1">
    <location>
        <begin position="25"/>
        <end position="146"/>
    </location>
</feature>
<proteinExistence type="predicted"/>
<evidence type="ECO:0000313" key="2">
    <source>
        <dbReference type="EMBL" id="KAF2230084.1"/>
    </source>
</evidence>
<reference evidence="2" key="1">
    <citation type="journal article" date="2020" name="Stud. Mycol.">
        <title>101 Dothideomycetes genomes: a test case for predicting lifestyles and emergence of pathogens.</title>
        <authorList>
            <person name="Haridas S."/>
            <person name="Albert R."/>
            <person name="Binder M."/>
            <person name="Bloem J."/>
            <person name="Labutti K."/>
            <person name="Salamov A."/>
            <person name="Andreopoulos B."/>
            <person name="Baker S."/>
            <person name="Barry K."/>
            <person name="Bills G."/>
            <person name="Bluhm B."/>
            <person name="Cannon C."/>
            <person name="Castanera R."/>
            <person name="Culley D."/>
            <person name="Daum C."/>
            <person name="Ezra D."/>
            <person name="Gonzalez J."/>
            <person name="Henrissat B."/>
            <person name="Kuo A."/>
            <person name="Liang C."/>
            <person name="Lipzen A."/>
            <person name="Lutzoni F."/>
            <person name="Magnuson J."/>
            <person name="Mondo S."/>
            <person name="Nolan M."/>
            <person name="Ohm R."/>
            <person name="Pangilinan J."/>
            <person name="Park H.-J."/>
            <person name="Ramirez L."/>
            <person name="Alfaro M."/>
            <person name="Sun H."/>
            <person name="Tritt A."/>
            <person name="Yoshinaga Y."/>
            <person name="Zwiers L.-H."/>
            <person name="Turgeon B."/>
            <person name="Goodwin S."/>
            <person name="Spatafora J."/>
            <person name="Crous P."/>
            <person name="Grigoriev I."/>
        </authorList>
    </citation>
    <scope>NUCLEOTIDE SEQUENCE</scope>
    <source>
        <strain evidence="2">Tuck. ex Michener</strain>
    </source>
</reference>
<evidence type="ECO:0000259" key="1">
    <source>
        <dbReference type="Pfam" id="PF06985"/>
    </source>
</evidence>
<organism evidence="2 3">
    <name type="scientific">Viridothelium virens</name>
    <name type="common">Speckled blister lichen</name>
    <name type="synonym">Trypethelium virens</name>
    <dbReference type="NCBI Taxonomy" id="1048519"/>
    <lineage>
        <taxon>Eukaryota</taxon>
        <taxon>Fungi</taxon>
        <taxon>Dikarya</taxon>
        <taxon>Ascomycota</taxon>
        <taxon>Pezizomycotina</taxon>
        <taxon>Dothideomycetes</taxon>
        <taxon>Dothideomycetes incertae sedis</taxon>
        <taxon>Trypetheliales</taxon>
        <taxon>Trypetheliaceae</taxon>
        <taxon>Viridothelium</taxon>
    </lineage>
</organism>
<dbReference type="PANTHER" id="PTHR10622:SF11">
    <property type="entry name" value="HET-DOMAIN-CONTAINING PROTEIN"/>
    <property type="match status" value="1"/>
</dbReference>
<gene>
    <name evidence="2" type="ORF">EV356DRAFT_354473</name>
</gene>
<dbReference type="PANTHER" id="PTHR10622">
    <property type="entry name" value="HET DOMAIN-CONTAINING PROTEIN"/>
    <property type="match status" value="1"/>
</dbReference>
<protein>
    <recommendedName>
        <fullName evidence="1">Heterokaryon incompatibility domain-containing protein</fullName>
    </recommendedName>
</protein>
<dbReference type="InterPro" id="IPR010730">
    <property type="entry name" value="HET"/>
</dbReference>
<dbReference type="AlphaFoldDB" id="A0A6A6GWB2"/>
<dbReference type="OrthoDB" id="674604at2759"/>